<protein>
    <submittedName>
        <fullName evidence="1">Uncharacterized protein</fullName>
    </submittedName>
</protein>
<evidence type="ECO:0000313" key="1">
    <source>
        <dbReference type="EMBL" id="CAL2105543.1"/>
    </source>
</evidence>
<gene>
    <name evidence="1" type="ORF">T190115A13A_160076</name>
</gene>
<organism evidence="1 2">
    <name type="scientific">Tenacibaculum vairaonense</name>
    <dbReference type="NCBI Taxonomy" id="3137860"/>
    <lineage>
        <taxon>Bacteria</taxon>
        <taxon>Pseudomonadati</taxon>
        <taxon>Bacteroidota</taxon>
        <taxon>Flavobacteriia</taxon>
        <taxon>Flavobacteriales</taxon>
        <taxon>Flavobacteriaceae</taxon>
        <taxon>Tenacibaculum</taxon>
    </lineage>
</organism>
<accession>A0ABP1F538</accession>
<reference evidence="1 2" key="1">
    <citation type="submission" date="2024-05" db="EMBL/GenBank/DDBJ databases">
        <authorList>
            <person name="Duchaud E."/>
        </authorList>
    </citation>
    <scope>NUCLEOTIDE SEQUENCE [LARGE SCALE GENOMIC DNA]</scope>
    <source>
        <strain evidence="1">Ena-SAMPLE-TAB-13-05-2024-13:56:06:370-140305</strain>
    </source>
</reference>
<dbReference type="Proteomes" id="UP001497602">
    <property type="component" value="Unassembled WGS sequence"/>
</dbReference>
<proteinExistence type="predicted"/>
<dbReference type="EMBL" id="CAXJRC010000007">
    <property type="protein sequence ID" value="CAL2105543.1"/>
    <property type="molecule type" value="Genomic_DNA"/>
</dbReference>
<keyword evidence="2" id="KW-1185">Reference proteome</keyword>
<evidence type="ECO:0000313" key="2">
    <source>
        <dbReference type="Proteomes" id="UP001497602"/>
    </source>
</evidence>
<comment type="caution">
    <text evidence="1">The sequence shown here is derived from an EMBL/GenBank/DDBJ whole genome shotgun (WGS) entry which is preliminary data.</text>
</comment>
<sequence>MKMMKKESRKEGKKNGLEIDWSLAPNNKTLTQEEKVIKEANKTNYINL</sequence>
<name>A0ABP1F538_9FLAO</name>